<comment type="catalytic activity">
    <reaction evidence="9 10">
        <text>uridine(1498) in 16S rRNA + S-adenosyl-L-methionine = N(3)-methyluridine(1498) in 16S rRNA + S-adenosyl-L-homocysteine + H(+)</text>
        <dbReference type="Rhea" id="RHEA:42920"/>
        <dbReference type="Rhea" id="RHEA-COMP:10283"/>
        <dbReference type="Rhea" id="RHEA-COMP:10284"/>
        <dbReference type="ChEBI" id="CHEBI:15378"/>
        <dbReference type="ChEBI" id="CHEBI:57856"/>
        <dbReference type="ChEBI" id="CHEBI:59789"/>
        <dbReference type="ChEBI" id="CHEBI:65315"/>
        <dbReference type="ChEBI" id="CHEBI:74502"/>
        <dbReference type="EC" id="2.1.1.193"/>
    </reaction>
</comment>
<dbReference type="CDD" id="cd18084">
    <property type="entry name" value="RsmE-like"/>
    <property type="match status" value="1"/>
</dbReference>
<dbReference type="Gene3D" id="2.40.240.20">
    <property type="entry name" value="Hypothetical PUA domain-like, domain 1"/>
    <property type="match status" value="1"/>
</dbReference>
<comment type="function">
    <text evidence="8 10">Specifically methylates the N3 position of the uracil ring of uridine 1498 (m3U1498) in 16S rRNA. Acts on the fully assembled 30S ribosomal subunit.</text>
</comment>
<dbReference type="EC" id="2.1.1.193" evidence="10"/>
<evidence type="ECO:0000256" key="9">
    <source>
        <dbReference type="ARBA" id="ARBA00047944"/>
    </source>
</evidence>
<evidence type="ECO:0000256" key="8">
    <source>
        <dbReference type="ARBA" id="ARBA00025699"/>
    </source>
</evidence>
<dbReference type="InterPro" id="IPR015947">
    <property type="entry name" value="PUA-like_sf"/>
</dbReference>
<name>A0ABT8R5U6_9BACT</name>
<dbReference type="Pfam" id="PF20260">
    <property type="entry name" value="PUA_4"/>
    <property type="match status" value="1"/>
</dbReference>
<evidence type="ECO:0000259" key="12">
    <source>
        <dbReference type="Pfam" id="PF20260"/>
    </source>
</evidence>
<dbReference type="Proteomes" id="UP001168528">
    <property type="component" value="Unassembled WGS sequence"/>
</dbReference>
<dbReference type="SUPFAM" id="SSF75217">
    <property type="entry name" value="alpha/beta knot"/>
    <property type="match status" value="1"/>
</dbReference>
<dbReference type="PIRSF" id="PIRSF015601">
    <property type="entry name" value="MTase_slr0722"/>
    <property type="match status" value="1"/>
</dbReference>
<comment type="similarity">
    <text evidence="2 10">Belongs to the RNA methyltransferase RsmE family.</text>
</comment>
<evidence type="ECO:0000256" key="4">
    <source>
        <dbReference type="ARBA" id="ARBA00022552"/>
    </source>
</evidence>
<evidence type="ECO:0000256" key="5">
    <source>
        <dbReference type="ARBA" id="ARBA00022603"/>
    </source>
</evidence>
<feature type="domain" description="Ribosomal RNA small subunit methyltransferase E PUA-like" evidence="12">
    <location>
        <begin position="16"/>
        <end position="60"/>
    </location>
</feature>
<dbReference type="InterPro" id="IPR006700">
    <property type="entry name" value="RsmE"/>
</dbReference>
<dbReference type="GO" id="GO:0008168">
    <property type="term" value="F:methyltransferase activity"/>
    <property type="evidence" value="ECO:0007669"/>
    <property type="project" value="UniProtKB-KW"/>
</dbReference>
<evidence type="ECO:0000256" key="2">
    <source>
        <dbReference type="ARBA" id="ARBA00005528"/>
    </source>
</evidence>
<evidence type="ECO:0000256" key="1">
    <source>
        <dbReference type="ARBA" id="ARBA00004496"/>
    </source>
</evidence>
<organism evidence="13 14">
    <name type="scientific">Rhodocytophaga aerolata</name>
    <dbReference type="NCBI Taxonomy" id="455078"/>
    <lineage>
        <taxon>Bacteria</taxon>
        <taxon>Pseudomonadati</taxon>
        <taxon>Bacteroidota</taxon>
        <taxon>Cytophagia</taxon>
        <taxon>Cytophagales</taxon>
        <taxon>Rhodocytophagaceae</taxon>
        <taxon>Rhodocytophaga</taxon>
    </lineage>
</organism>
<dbReference type="GO" id="GO:0032259">
    <property type="term" value="P:methylation"/>
    <property type="evidence" value="ECO:0007669"/>
    <property type="project" value="UniProtKB-KW"/>
</dbReference>
<dbReference type="RefSeq" id="WP_302038269.1">
    <property type="nucleotide sequence ID" value="NZ_JAUKPO010000007.1"/>
</dbReference>
<dbReference type="Gene3D" id="3.40.1280.10">
    <property type="match status" value="1"/>
</dbReference>
<dbReference type="InterPro" id="IPR029028">
    <property type="entry name" value="Alpha/beta_knot_MTases"/>
</dbReference>
<evidence type="ECO:0000256" key="7">
    <source>
        <dbReference type="ARBA" id="ARBA00022691"/>
    </source>
</evidence>
<keyword evidence="14" id="KW-1185">Reference proteome</keyword>
<dbReference type="EMBL" id="JAUKPO010000007">
    <property type="protein sequence ID" value="MDO1447465.1"/>
    <property type="molecule type" value="Genomic_DNA"/>
</dbReference>
<evidence type="ECO:0000256" key="10">
    <source>
        <dbReference type="PIRNR" id="PIRNR015601"/>
    </source>
</evidence>
<dbReference type="Pfam" id="PF04452">
    <property type="entry name" value="Methyltrans_RNA"/>
    <property type="match status" value="1"/>
</dbReference>
<dbReference type="NCBIfam" id="NF008702">
    <property type="entry name" value="PRK11713.6-1"/>
    <property type="match status" value="1"/>
</dbReference>
<protein>
    <recommendedName>
        <fullName evidence="10">Ribosomal RNA small subunit methyltransferase E</fullName>
        <ecNumber evidence="10">2.1.1.193</ecNumber>
    </recommendedName>
</protein>
<reference evidence="13" key="1">
    <citation type="submission" date="2023-07" db="EMBL/GenBank/DDBJ databases">
        <title>The genome sequence of Rhodocytophaga aerolata KACC 12507.</title>
        <authorList>
            <person name="Zhang X."/>
        </authorList>
    </citation>
    <scope>NUCLEOTIDE SEQUENCE</scope>
    <source>
        <strain evidence="13">KACC 12507</strain>
    </source>
</reference>
<evidence type="ECO:0000313" key="14">
    <source>
        <dbReference type="Proteomes" id="UP001168528"/>
    </source>
</evidence>
<keyword evidence="5 10" id="KW-0489">Methyltransferase</keyword>
<gene>
    <name evidence="13" type="ORF">Q0590_14450</name>
</gene>
<evidence type="ECO:0000256" key="6">
    <source>
        <dbReference type="ARBA" id="ARBA00022679"/>
    </source>
</evidence>
<accession>A0ABT8R5U6</accession>
<comment type="subcellular location">
    <subcellularLocation>
        <location evidence="1 10">Cytoplasm</location>
    </subcellularLocation>
</comment>
<feature type="domain" description="Ribosomal RNA small subunit methyltransferase E methyltransferase" evidence="11">
    <location>
        <begin position="71"/>
        <end position="228"/>
    </location>
</feature>
<sequence>MIVFYNPQFSPATPILPEEEARHGIKVLRMNTGDTLHVTDGKGNMYEAEIASTDIKKCRVAIRHIHPEFGKKPYSIHLAIAPTKNADRTEWLVEKCVELGIDEISFIACERSERRVFKTDRLEKIAVAAMKQSIKAYLPHIHEVIPFRQFIEKPLDGQKFVAHLEEGRRELLQKAAIRQHSYCLLVGPEGDFSPAEIALALEKGYVPVSLGESRLRTETAGMAGCHILNLINNS</sequence>
<proteinExistence type="inferred from homology"/>
<dbReference type="InterPro" id="IPR046886">
    <property type="entry name" value="RsmE_MTase_dom"/>
</dbReference>
<evidence type="ECO:0000313" key="13">
    <source>
        <dbReference type="EMBL" id="MDO1447465.1"/>
    </source>
</evidence>
<dbReference type="SUPFAM" id="SSF88697">
    <property type="entry name" value="PUA domain-like"/>
    <property type="match status" value="1"/>
</dbReference>
<dbReference type="InterPro" id="IPR046887">
    <property type="entry name" value="RsmE_PUA-like"/>
</dbReference>
<keyword evidence="4 10" id="KW-0698">rRNA processing</keyword>
<keyword evidence="3 10" id="KW-0963">Cytoplasm</keyword>
<dbReference type="PANTHER" id="PTHR30027:SF3">
    <property type="entry name" value="16S RRNA (URACIL(1498)-N(3))-METHYLTRANSFERASE"/>
    <property type="match status" value="1"/>
</dbReference>
<keyword evidence="7 10" id="KW-0949">S-adenosyl-L-methionine</keyword>
<evidence type="ECO:0000259" key="11">
    <source>
        <dbReference type="Pfam" id="PF04452"/>
    </source>
</evidence>
<dbReference type="InterPro" id="IPR029026">
    <property type="entry name" value="tRNA_m1G_MTases_N"/>
</dbReference>
<dbReference type="NCBIfam" id="TIGR00046">
    <property type="entry name" value="RsmE family RNA methyltransferase"/>
    <property type="match status" value="1"/>
</dbReference>
<evidence type="ECO:0000256" key="3">
    <source>
        <dbReference type="ARBA" id="ARBA00022490"/>
    </source>
</evidence>
<keyword evidence="6 10" id="KW-0808">Transferase</keyword>
<dbReference type="PANTHER" id="PTHR30027">
    <property type="entry name" value="RIBOSOMAL RNA SMALL SUBUNIT METHYLTRANSFERASE E"/>
    <property type="match status" value="1"/>
</dbReference>
<comment type="caution">
    <text evidence="13">The sequence shown here is derived from an EMBL/GenBank/DDBJ whole genome shotgun (WGS) entry which is preliminary data.</text>
</comment>